<dbReference type="Pfam" id="PF08241">
    <property type="entry name" value="Methyltransf_11"/>
    <property type="match status" value="1"/>
</dbReference>
<sequence length="224" mass="25529">MCILDVGTGYGFFTIELAKREPNLKIVGVDICQNDVVNARKNVEKCNLGGCIEVVEMDATAMSFPDENFDMVVNFLGLEDIHMTRGKSGVEKTFSEVNRILKPDGYFCFTVMPPEEMETEAQKIEVVLFSYICNARWLSAMEYEAMFERTKFKLIEKKNYYTGKKLTAAQARSEIRFACENVPKIYGINTRSLDEVWTKYGKEIEENGLGHYSKVVLMIAQKVS</sequence>
<dbReference type="EMBL" id="MUKB01000090">
    <property type="protein sequence ID" value="OPX17680.1"/>
    <property type="molecule type" value="Genomic_DNA"/>
</dbReference>
<gene>
    <name evidence="2" type="ORF">BXT86_05165</name>
</gene>
<organism evidence="2 3">
    <name type="scientific">candidate division WOR-3 bacterium 4484_100</name>
    <dbReference type="NCBI Taxonomy" id="1936077"/>
    <lineage>
        <taxon>Bacteria</taxon>
        <taxon>Bacteria division WOR-3</taxon>
    </lineage>
</organism>
<dbReference type="CDD" id="cd02440">
    <property type="entry name" value="AdoMet_MTases"/>
    <property type="match status" value="1"/>
</dbReference>
<evidence type="ECO:0000313" key="2">
    <source>
        <dbReference type="EMBL" id="OPX17680.1"/>
    </source>
</evidence>
<dbReference type="Gene3D" id="3.40.50.150">
    <property type="entry name" value="Vaccinia Virus protein VP39"/>
    <property type="match status" value="1"/>
</dbReference>
<dbReference type="InterPro" id="IPR013216">
    <property type="entry name" value="Methyltransf_11"/>
</dbReference>
<dbReference type="AlphaFoldDB" id="A0A1V4QE92"/>
<feature type="domain" description="Methyltransferase type 11" evidence="1">
    <location>
        <begin position="4"/>
        <end position="109"/>
    </location>
</feature>
<dbReference type="InterPro" id="IPR029063">
    <property type="entry name" value="SAM-dependent_MTases_sf"/>
</dbReference>
<dbReference type="PANTHER" id="PTHR43591">
    <property type="entry name" value="METHYLTRANSFERASE"/>
    <property type="match status" value="1"/>
</dbReference>
<dbReference type="Proteomes" id="UP000191663">
    <property type="component" value="Unassembled WGS sequence"/>
</dbReference>
<reference evidence="3" key="1">
    <citation type="submission" date="2017-01" db="EMBL/GenBank/DDBJ databases">
        <title>Novel pathways for hydrocarbon cycling and metabolic interdependencies in hydrothermal sediment communities.</title>
        <authorList>
            <person name="Dombrowski N."/>
            <person name="Seitz K."/>
            <person name="Teske A."/>
            <person name="Baker B."/>
        </authorList>
    </citation>
    <scope>NUCLEOTIDE SEQUENCE [LARGE SCALE GENOMIC DNA]</scope>
</reference>
<accession>A0A1V4QE92</accession>
<evidence type="ECO:0000313" key="3">
    <source>
        <dbReference type="Proteomes" id="UP000191663"/>
    </source>
</evidence>
<evidence type="ECO:0000259" key="1">
    <source>
        <dbReference type="Pfam" id="PF08241"/>
    </source>
</evidence>
<dbReference type="GO" id="GO:0008757">
    <property type="term" value="F:S-adenosylmethionine-dependent methyltransferase activity"/>
    <property type="evidence" value="ECO:0007669"/>
    <property type="project" value="InterPro"/>
</dbReference>
<dbReference type="SUPFAM" id="SSF53335">
    <property type="entry name" value="S-adenosyl-L-methionine-dependent methyltransferases"/>
    <property type="match status" value="1"/>
</dbReference>
<comment type="caution">
    <text evidence="2">The sequence shown here is derived from an EMBL/GenBank/DDBJ whole genome shotgun (WGS) entry which is preliminary data.</text>
</comment>
<protein>
    <recommendedName>
        <fullName evidence="1">Methyltransferase type 11 domain-containing protein</fullName>
    </recommendedName>
</protein>
<proteinExistence type="predicted"/>
<name>A0A1V4QE92_UNCW3</name>